<evidence type="ECO:0000259" key="8">
    <source>
        <dbReference type="Pfam" id="PF00892"/>
    </source>
</evidence>
<evidence type="ECO:0000256" key="5">
    <source>
        <dbReference type="ARBA" id="ARBA00022989"/>
    </source>
</evidence>
<dbReference type="OrthoDB" id="4833087at2"/>
<dbReference type="EMBL" id="BJNY01000007">
    <property type="protein sequence ID" value="GED05968.1"/>
    <property type="molecule type" value="Genomic_DNA"/>
</dbReference>
<proteinExistence type="inferred from homology"/>
<evidence type="ECO:0000256" key="1">
    <source>
        <dbReference type="ARBA" id="ARBA00004651"/>
    </source>
</evidence>
<feature type="transmembrane region" description="Helical" evidence="7">
    <location>
        <begin position="272"/>
        <end position="290"/>
    </location>
</feature>
<dbReference type="InterPro" id="IPR051258">
    <property type="entry name" value="Diverse_Substrate_Transporter"/>
</dbReference>
<comment type="similarity">
    <text evidence="2">Belongs to the EamA transporter family.</text>
</comment>
<keyword evidence="10" id="KW-1185">Reference proteome</keyword>
<keyword evidence="5 7" id="KW-1133">Transmembrane helix</keyword>
<feature type="domain" description="EamA" evidence="8">
    <location>
        <begin position="153"/>
        <end position="286"/>
    </location>
</feature>
<organism evidence="9 10">
    <name type="scientific">Glutamicibacter uratoxydans</name>
    <name type="common">Arthrobacter uratoxydans</name>
    <dbReference type="NCBI Taxonomy" id="43667"/>
    <lineage>
        <taxon>Bacteria</taxon>
        <taxon>Bacillati</taxon>
        <taxon>Actinomycetota</taxon>
        <taxon>Actinomycetes</taxon>
        <taxon>Micrococcales</taxon>
        <taxon>Micrococcaceae</taxon>
        <taxon>Glutamicibacter</taxon>
    </lineage>
</organism>
<protein>
    <submittedName>
        <fullName evidence="9">Transporter</fullName>
    </submittedName>
</protein>
<feature type="transmembrane region" description="Helical" evidence="7">
    <location>
        <begin position="70"/>
        <end position="87"/>
    </location>
</feature>
<evidence type="ECO:0000313" key="9">
    <source>
        <dbReference type="EMBL" id="GED05968.1"/>
    </source>
</evidence>
<dbReference type="RefSeq" id="WP_141363538.1">
    <property type="nucleotide sequence ID" value="NZ_BAAAJL010000003.1"/>
</dbReference>
<dbReference type="PANTHER" id="PTHR42920:SF5">
    <property type="entry name" value="EAMA DOMAIN-CONTAINING PROTEIN"/>
    <property type="match status" value="1"/>
</dbReference>
<dbReference type="SUPFAM" id="SSF103481">
    <property type="entry name" value="Multidrug resistance efflux transporter EmrE"/>
    <property type="match status" value="2"/>
</dbReference>
<comment type="caution">
    <text evidence="9">The sequence shown here is derived from an EMBL/GenBank/DDBJ whole genome shotgun (WGS) entry which is preliminary data.</text>
</comment>
<feature type="transmembrane region" description="Helical" evidence="7">
    <location>
        <begin position="187"/>
        <end position="209"/>
    </location>
</feature>
<feature type="transmembrane region" description="Helical" evidence="7">
    <location>
        <begin position="99"/>
        <end position="119"/>
    </location>
</feature>
<feature type="transmembrane region" description="Helical" evidence="7">
    <location>
        <begin position="40"/>
        <end position="58"/>
    </location>
</feature>
<feature type="domain" description="EamA" evidence="8">
    <location>
        <begin position="13"/>
        <end position="141"/>
    </location>
</feature>
<comment type="subcellular location">
    <subcellularLocation>
        <location evidence="1">Cell membrane</location>
        <topology evidence="1">Multi-pass membrane protein</topology>
    </subcellularLocation>
</comment>
<gene>
    <name evidence="9" type="ORF">AUR04nite_15000</name>
</gene>
<feature type="transmembrane region" description="Helical" evidence="7">
    <location>
        <begin position="126"/>
        <end position="143"/>
    </location>
</feature>
<evidence type="ECO:0000256" key="2">
    <source>
        <dbReference type="ARBA" id="ARBA00007362"/>
    </source>
</evidence>
<dbReference type="AlphaFoldDB" id="A0A4Y4DRH3"/>
<name>A0A4Y4DRH3_GLUUR</name>
<keyword evidence="6 7" id="KW-0472">Membrane</keyword>
<sequence>MHQKPFAKAIIPDLLLIAVAATWGGSYLSAKNLVAATDVNTALTLRYGVALAGMLIFLFIRRSVTLNRHVLLLGVGLGLSQAAILWLETSGVRLTSSSNAGVLISLSLILTPLLEVLVLRRVLPKVFYLMALLGMLGAVLLASGSGLRMPGAGDLFVIVAALVRAGHVIATAKFLKEGDDLPLIISLQIFSGLVIFTGLSAPNLVVNIVRMDESAWADAIFLGLACSVFAFLVQAWAVRRSSAARVSLLMGTEPIWAVAIGVSLGGEFIGPVQAAGIAFIVAATIFGARIERRARERRMLPPVETGDKIEAA</sequence>
<dbReference type="GO" id="GO:0005886">
    <property type="term" value="C:plasma membrane"/>
    <property type="evidence" value="ECO:0007669"/>
    <property type="project" value="UniProtKB-SubCell"/>
</dbReference>
<feature type="transmembrane region" description="Helical" evidence="7">
    <location>
        <begin position="215"/>
        <end position="236"/>
    </location>
</feature>
<dbReference type="PANTHER" id="PTHR42920">
    <property type="entry name" value="OS03G0707200 PROTEIN-RELATED"/>
    <property type="match status" value="1"/>
</dbReference>
<keyword evidence="3" id="KW-1003">Cell membrane</keyword>
<evidence type="ECO:0000313" key="10">
    <source>
        <dbReference type="Proteomes" id="UP000316612"/>
    </source>
</evidence>
<evidence type="ECO:0000256" key="7">
    <source>
        <dbReference type="SAM" id="Phobius"/>
    </source>
</evidence>
<evidence type="ECO:0000256" key="3">
    <source>
        <dbReference type="ARBA" id="ARBA00022475"/>
    </source>
</evidence>
<reference evidence="9 10" key="1">
    <citation type="submission" date="2019-06" db="EMBL/GenBank/DDBJ databases">
        <title>Whole genome shotgun sequence of Glutamicibacter uratoxydans NBRC 15515.</title>
        <authorList>
            <person name="Hosoyama A."/>
            <person name="Uohara A."/>
            <person name="Ohji S."/>
            <person name="Ichikawa N."/>
        </authorList>
    </citation>
    <scope>NUCLEOTIDE SEQUENCE [LARGE SCALE GENOMIC DNA]</scope>
    <source>
        <strain evidence="9 10">NBRC 15515</strain>
    </source>
</reference>
<accession>A0A4Y4DRH3</accession>
<evidence type="ECO:0000256" key="6">
    <source>
        <dbReference type="ARBA" id="ARBA00023136"/>
    </source>
</evidence>
<dbReference type="InterPro" id="IPR037185">
    <property type="entry name" value="EmrE-like"/>
</dbReference>
<dbReference type="Pfam" id="PF00892">
    <property type="entry name" value="EamA"/>
    <property type="match status" value="2"/>
</dbReference>
<evidence type="ECO:0000256" key="4">
    <source>
        <dbReference type="ARBA" id="ARBA00022692"/>
    </source>
</evidence>
<dbReference type="InterPro" id="IPR000620">
    <property type="entry name" value="EamA_dom"/>
</dbReference>
<dbReference type="Proteomes" id="UP000316612">
    <property type="component" value="Unassembled WGS sequence"/>
</dbReference>
<keyword evidence="4 7" id="KW-0812">Transmembrane</keyword>